<dbReference type="SUPFAM" id="SSF51735">
    <property type="entry name" value="NAD(P)-binding Rossmann-fold domains"/>
    <property type="match status" value="1"/>
</dbReference>
<dbReference type="EMBL" id="MEZX01000002">
    <property type="protein sequence ID" value="OGD64557.1"/>
    <property type="molecule type" value="Genomic_DNA"/>
</dbReference>
<evidence type="ECO:0000259" key="2">
    <source>
        <dbReference type="Pfam" id="PF01370"/>
    </source>
</evidence>
<name>A0A1F5EAW6_9BACT</name>
<dbReference type="Gene3D" id="3.40.50.720">
    <property type="entry name" value="NAD(P)-binding Rossmann-like Domain"/>
    <property type="match status" value="1"/>
</dbReference>
<dbReference type="InterPro" id="IPR001509">
    <property type="entry name" value="Epimerase_deHydtase"/>
</dbReference>
<accession>A0A1F5EAW6</accession>
<reference evidence="3 4" key="1">
    <citation type="journal article" date="2016" name="Nat. Commun.">
        <title>Thousands of microbial genomes shed light on interconnected biogeochemical processes in an aquifer system.</title>
        <authorList>
            <person name="Anantharaman K."/>
            <person name="Brown C.T."/>
            <person name="Hug L.A."/>
            <person name="Sharon I."/>
            <person name="Castelle C.J."/>
            <person name="Probst A.J."/>
            <person name="Thomas B.C."/>
            <person name="Singh A."/>
            <person name="Wilkins M.J."/>
            <person name="Karaoz U."/>
            <person name="Brodie E.L."/>
            <person name="Williams K.H."/>
            <person name="Hubbard S.S."/>
            <person name="Banfield J.F."/>
        </authorList>
    </citation>
    <scope>NUCLEOTIDE SEQUENCE [LARGE SCALE GENOMIC DNA]</scope>
</reference>
<evidence type="ECO:0000256" key="1">
    <source>
        <dbReference type="ARBA" id="ARBA00007637"/>
    </source>
</evidence>
<comment type="similarity">
    <text evidence="1">Belongs to the NAD(P)-dependent epimerase/dehydratase family.</text>
</comment>
<dbReference type="AlphaFoldDB" id="A0A1F5EAW6"/>
<organism evidence="3 4">
    <name type="scientific">Candidatus Berkelbacteria bacterium RIFCSPLOWO2_01_FULL_50_28</name>
    <dbReference type="NCBI Taxonomy" id="1797471"/>
    <lineage>
        <taxon>Bacteria</taxon>
        <taxon>Candidatus Berkelbacteria</taxon>
    </lineage>
</organism>
<sequence length="316" mass="34788">MKALITGGAGFIGSHLADRLIKDGHKVTVIDNLSAGDDNLAHIKTLGVDFHQVDIASYDAIKDIFKGQDTVFHLAAMNRAGRSIADPLGAHAANATGTLNVFEAARQAKVTRGIVFVSSSSVLGGSEGTLTADTPYNPLHPYGVGKAVGEMYAKIYNDLYDQNITILRYFSIYGPRQKGNLDYPAVIAKLVMLAFQGKPLTVYGDGKQLRNYTYVDDAVEATIKAVSAKVPKNRILHVANPNEYSILDIVEAIKRLVPGKVEIVYEALVAPEPRRNFPDTSETQKFLDWAPRVDLEEGVKRYIDWYKNNLHHFVKE</sequence>
<evidence type="ECO:0000313" key="4">
    <source>
        <dbReference type="Proteomes" id="UP000177481"/>
    </source>
</evidence>
<dbReference type="Pfam" id="PF01370">
    <property type="entry name" value="Epimerase"/>
    <property type="match status" value="1"/>
</dbReference>
<gene>
    <name evidence="3" type="ORF">A3A71_00680</name>
</gene>
<comment type="caution">
    <text evidence="3">The sequence shown here is derived from an EMBL/GenBank/DDBJ whole genome shotgun (WGS) entry which is preliminary data.</text>
</comment>
<dbReference type="Proteomes" id="UP000177481">
    <property type="component" value="Unassembled WGS sequence"/>
</dbReference>
<dbReference type="InterPro" id="IPR036291">
    <property type="entry name" value="NAD(P)-bd_dom_sf"/>
</dbReference>
<proteinExistence type="inferred from homology"/>
<dbReference type="STRING" id="1797471.A3A71_00680"/>
<protein>
    <recommendedName>
        <fullName evidence="2">NAD-dependent epimerase/dehydratase domain-containing protein</fullName>
    </recommendedName>
</protein>
<dbReference type="Gene3D" id="3.90.25.10">
    <property type="entry name" value="UDP-galactose 4-epimerase, domain 1"/>
    <property type="match status" value="1"/>
</dbReference>
<dbReference type="PANTHER" id="PTHR43000">
    <property type="entry name" value="DTDP-D-GLUCOSE 4,6-DEHYDRATASE-RELATED"/>
    <property type="match status" value="1"/>
</dbReference>
<feature type="domain" description="NAD-dependent epimerase/dehydratase" evidence="2">
    <location>
        <begin position="3"/>
        <end position="236"/>
    </location>
</feature>
<evidence type="ECO:0000313" key="3">
    <source>
        <dbReference type="EMBL" id="OGD64557.1"/>
    </source>
</evidence>